<dbReference type="EMBL" id="JAGETQ010000143">
    <property type="protein sequence ID" value="MBO1916537.1"/>
    <property type="molecule type" value="Genomic_DNA"/>
</dbReference>
<organism evidence="1 2">
    <name type="scientific">Providencia rettgeri</name>
    <dbReference type="NCBI Taxonomy" id="587"/>
    <lineage>
        <taxon>Bacteria</taxon>
        <taxon>Pseudomonadati</taxon>
        <taxon>Pseudomonadota</taxon>
        <taxon>Gammaproteobacteria</taxon>
        <taxon>Enterobacterales</taxon>
        <taxon>Morganellaceae</taxon>
        <taxon>Providencia</taxon>
    </lineage>
</organism>
<dbReference type="InterPro" id="IPR054184">
    <property type="entry name" value="DUF6890"/>
</dbReference>
<reference evidence="1" key="1">
    <citation type="submission" date="2021-03" db="EMBL/GenBank/DDBJ databases">
        <title>Molecular epidemiology and mechanisms of colistin and carbapenem resistance in Enterobacteriaceae from clinical isolates, the environment and porcine samples in Pretoria, South Africa.</title>
        <authorList>
            <person name="Bogoshi D."/>
            <person name="Mbelle N.M."/>
            <person name="Naidoo V."/>
            <person name="Osei Sekyere J."/>
        </authorList>
    </citation>
    <scope>NUCLEOTIDE SEQUENCE</scope>
    <source>
        <strain evidence="1">C052</strain>
    </source>
</reference>
<dbReference type="Proteomes" id="UP000664477">
    <property type="component" value="Unassembled WGS sequence"/>
</dbReference>
<comment type="caution">
    <text evidence="1">The sequence shown here is derived from an EMBL/GenBank/DDBJ whole genome shotgun (WGS) entry which is preliminary data.</text>
</comment>
<gene>
    <name evidence="1" type="ORF">J4727_17320</name>
</gene>
<protein>
    <submittedName>
        <fullName evidence="1">Uncharacterized protein</fullName>
    </submittedName>
</protein>
<evidence type="ECO:0000313" key="1">
    <source>
        <dbReference type="EMBL" id="MBO1916537.1"/>
    </source>
</evidence>
<name>A0A939NHW8_PRORE</name>
<dbReference type="AlphaFoldDB" id="A0A939NHW8"/>
<sequence length="47" mass="5816">MEQFIALRRHYYPHDNDEIDSLARAAWLNNQHWKICALPWPMALHWR</sequence>
<proteinExistence type="predicted"/>
<accession>A0A939NHW8</accession>
<dbReference type="Pfam" id="PF21830">
    <property type="entry name" value="DUF6890"/>
    <property type="match status" value="1"/>
</dbReference>
<evidence type="ECO:0000313" key="2">
    <source>
        <dbReference type="Proteomes" id="UP000664477"/>
    </source>
</evidence>